<name>A0A348B228_9CREN</name>
<accession>A0A348B228</accession>
<dbReference type="InterPro" id="IPR009324">
    <property type="entry name" value="DUF981"/>
</dbReference>
<dbReference type="OrthoDB" id="57193at2157"/>
<gene>
    <name evidence="3" type="ORF">GCM10007116_22630</name>
    <name evidence="2" type="ORF">HS1genome_0619</name>
</gene>
<evidence type="ECO:0000313" key="2">
    <source>
        <dbReference type="EMBL" id="BBD72230.1"/>
    </source>
</evidence>
<reference evidence="3" key="1">
    <citation type="journal article" date="2014" name="Int. J. Syst. Evol. Microbiol.">
        <title>Complete genome sequence of Corynebacterium casei LMG S-19264T (=DSM 44701T), isolated from a smear-ripened cheese.</title>
        <authorList>
            <consortium name="US DOE Joint Genome Institute (JGI-PGF)"/>
            <person name="Walter F."/>
            <person name="Albersmeier A."/>
            <person name="Kalinowski J."/>
            <person name="Ruckert C."/>
        </authorList>
    </citation>
    <scope>NUCLEOTIDE SEQUENCE</scope>
    <source>
        <strain evidence="3">JCM 31740</strain>
    </source>
</reference>
<reference evidence="3" key="4">
    <citation type="submission" date="2020-09" db="EMBL/GenBank/DDBJ databases">
        <authorList>
            <person name="Sun Q."/>
            <person name="Ohkuma M."/>
        </authorList>
    </citation>
    <scope>NUCLEOTIDE SEQUENCE</scope>
    <source>
        <strain evidence="3">JCM 31740</strain>
    </source>
</reference>
<reference evidence="2" key="3">
    <citation type="journal article" date="2019" name="BMC Res. Notes">
        <title>Complete genome sequence of the Sulfodiicoccus acidiphilus strain HS-1T, the first crenarchaeon that lacks polB3, isolated from an acidic hot spring in Ohwaku-dani, Hakone, Japan.</title>
        <authorList>
            <person name="Sakai H.D."/>
            <person name="Kurosawa N."/>
        </authorList>
    </citation>
    <scope>NUCLEOTIDE SEQUENCE</scope>
    <source>
        <strain evidence="2">HS-1</strain>
    </source>
</reference>
<dbReference type="Proteomes" id="UP000616143">
    <property type="component" value="Unassembled WGS sequence"/>
</dbReference>
<evidence type="ECO:0000313" key="4">
    <source>
        <dbReference type="Proteomes" id="UP000276741"/>
    </source>
</evidence>
<feature type="transmembrane region" description="Helical" evidence="1">
    <location>
        <begin position="84"/>
        <end position="105"/>
    </location>
</feature>
<dbReference type="EMBL" id="AP018553">
    <property type="protein sequence ID" value="BBD72230.1"/>
    <property type="molecule type" value="Genomic_DNA"/>
</dbReference>
<feature type="transmembrane region" description="Helical" evidence="1">
    <location>
        <begin position="143"/>
        <end position="169"/>
    </location>
</feature>
<organism evidence="2 4">
    <name type="scientific">Sulfodiicoccus acidiphilus</name>
    <dbReference type="NCBI Taxonomy" id="1670455"/>
    <lineage>
        <taxon>Archaea</taxon>
        <taxon>Thermoproteota</taxon>
        <taxon>Thermoprotei</taxon>
        <taxon>Sulfolobales</taxon>
        <taxon>Sulfolobaceae</taxon>
        <taxon>Sulfodiicoccus</taxon>
    </lineage>
</organism>
<keyword evidence="1" id="KW-1133">Transmembrane helix</keyword>
<dbReference type="AlphaFoldDB" id="A0A348B228"/>
<feature type="transmembrane region" description="Helical" evidence="1">
    <location>
        <begin position="112"/>
        <end position="131"/>
    </location>
</feature>
<evidence type="ECO:0000256" key="1">
    <source>
        <dbReference type="SAM" id="Phobius"/>
    </source>
</evidence>
<reference evidence="4" key="2">
    <citation type="submission" date="2018-04" db="EMBL/GenBank/DDBJ databases">
        <title>Complete genome sequence of Sulfodiicoccus acidiphilus strain HS-1.</title>
        <authorList>
            <person name="Sakai H.D."/>
            <person name="Kurosawa N."/>
        </authorList>
    </citation>
    <scope>NUCLEOTIDE SEQUENCE [LARGE SCALE GENOMIC DNA]</scope>
    <source>
        <strain evidence="4">HS-1</strain>
    </source>
</reference>
<dbReference type="Proteomes" id="UP000276741">
    <property type="component" value="Chromosome"/>
</dbReference>
<evidence type="ECO:0000313" key="3">
    <source>
        <dbReference type="EMBL" id="GGU05827.1"/>
    </source>
</evidence>
<keyword evidence="1" id="KW-0812">Transmembrane</keyword>
<dbReference type="KEGG" id="sacd:HS1genome_0619"/>
<dbReference type="Pfam" id="PF06168">
    <property type="entry name" value="DUF981"/>
    <property type="match status" value="1"/>
</dbReference>
<keyword evidence="4" id="KW-1185">Reference proteome</keyword>
<feature type="transmembrane region" description="Helical" evidence="1">
    <location>
        <begin position="181"/>
        <end position="204"/>
    </location>
</feature>
<sequence length="215" mass="23389">MFVDLLTSQLFALAFAGLIVLYASTKAFFVYRKGLGTKGGEQWRQELVGEIYYASVPTILVGAYLLITSLFGQFTWPLPGSYNILFYDVLSLGGIVIIAAGLAFYRGITLQLDYVGLAALLVGLMAIFYGYEGFKLGLTQEPLALFLLYLFYGLAGILSFPYMLLVRGVASGQLSRVNPSLNVLVILFWLTLLLGSLLAVFIAGEAVPAHLAHPP</sequence>
<evidence type="ECO:0008006" key="5">
    <source>
        <dbReference type="Google" id="ProtNLM"/>
    </source>
</evidence>
<dbReference type="EMBL" id="BMQS01000039">
    <property type="protein sequence ID" value="GGU05827.1"/>
    <property type="molecule type" value="Genomic_DNA"/>
</dbReference>
<dbReference type="RefSeq" id="WP_126449587.1">
    <property type="nucleotide sequence ID" value="NZ_AP018553.1"/>
</dbReference>
<protein>
    <recommendedName>
        <fullName evidence="5">DUF981 domain-containing protein</fullName>
    </recommendedName>
</protein>
<proteinExistence type="predicted"/>
<keyword evidence="1" id="KW-0472">Membrane</keyword>
<feature type="transmembrane region" description="Helical" evidence="1">
    <location>
        <begin position="12"/>
        <end position="31"/>
    </location>
</feature>
<dbReference type="GeneID" id="38666124"/>
<feature type="transmembrane region" description="Helical" evidence="1">
    <location>
        <begin position="51"/>
        <end position="72"/>
    </location>
</feature>